<gene>
    <name evidence="2" type="ORF">LzC2_13000</name>
</gene>
<organism evidence="2 3">
    <name type="scientific">Alienimonas chondri</name>
    <dbReference type="NCBI Taxonomy" id="2681879"/>
    <lineage>
        <taxon>Bacteria</taxon>
        <taxon>Pseudomonadati</taxon>
        <taxon>Planctomycetota</taxon>
        <taxon>Planctomycetia</taxon>
        <taxon>Planctomycetales</taxon>
        <taxon>Planctomycetaceae</taxon>
        <taxon>Alienimonas</taxon>
    </lineage>
</organism>
<dbReference type="RefSeq" id="WP_171185015.1">
    <property type="nucleotide sequence ID" value="NZ_WTPX01000029.1"/>
</dbReference>
<reference evidence="2 3" key="1">
    <citation type="journal article" date="2020" name="Syst. Appl. Microbiol.">
        <title>Alienimonas chondri sp. nov., a novel planctomycete isolated from the biofilm of the red alga Chondrus crispus.</title>
        <authorList>
            <person name="Vitorino I."/>
            <person name="Albuquerque L."/>
            <person name="Wiegand S."/>
            <person name="Kallscheuer N."/>
            <person name="da Costa M.S."/>
            <person name="Lobo-da-Cunha A."/>
            <person name="Jogler C."/>
            <person name="Lage O.M."/>
        </authorList>
    </citation>
    <scope>NUCLEOTIDE SEQUENCE [LARGE SCALE GENOMIC DNA]</scope>
    <source>
        <strain evidence="2 3">LzC2</strain>
    </source>
</reference>
<dbReference type="Proteomes" id="UP000609651">
    <property type="component" value="Unassembled WGS sequence"/>
</dbReference>
<evidence type="ECO:0000313" key="3">
    <source>
        <dbReference type="Proteomes" id="UP000609651"/>
    </source>
</evidence>
<feature type="region of interest" description="Disordered" evidence="1">
    <location>
        <begin position="249"/>
        <end position="271"/>
    </location>
</feature>
<accession>A0ABX1VDB9</accession>
<evidence type="ECO:0000313" key="2">
    <source>
        <dbReference type="EMBL" id="NNJ25232.1"/>
    </source>
</evidence>
<name>A0ABX1VDB9_9PLAN</name>
<proteinExistence type="predicted"/>
<evidence type="ECO:0000256" key="1">
    <source>
        <dbReference type="SAM" id="MobiDB-lite"/>
    </source>
</evidence>
<keyword evidence="3" id="KW-1185">Reference proteome</keyword>
<comment type="caution">
    <text evidence="2">The sequence shown here is derived from an EMBL/GenBank/DDBJ whole genome shotgun (WGS) entry which is preliminary data.</text>
</comment>
<evidence type="ECO:0008006" key="4">
    <source>
        <dbReference type="Google" id="ProtNLM"/>
    </source>
</evidence>
<dbReference type="EMBL" id="WTPX01000029">
    <property type="protein sequence ID" value="NNJ25232.1"/>
    <property type="molecule type" value="Genomic_DNA"/>
</dbReference>
<sequence length="271" mass="28684">MNILPLAVLLPTLLAEPPAEPVPAGQNAISAENGASAAGALSPEAAKLALAPLNPYVGQWRGVGQVRRGSRQGAWSETGEWIWDFSDPSRPAVRLQVEEGKELSRLLVRPSPKGTGFVATLTQADGATSILTAAELGDSVEFLPVDDGSDRLTLKRLNEKRFTLLIERRSSPTGRFRRVAEVGYTRQGQRLAESSLGGPECVVSGGLGTVEVSHAGKTYYVCCTGCVAAFEADPEGTLADYRARKAEEAAAAKADAAKGETPDEGPERQQE</sequence>
<protein>
    <recommendedName>
        <fullName evidence="4">YHS domain-containing protein</fullName>
    </recommendedName>
</protein>